<evidence type="ECO:0000256" key="1">
    <source>
        <dbReference type="SAM" id="MobiDB-lite"/>
    </source>
</evidence>
<gene>
    <name evidence="3" type="ORF">ACI2L5_18770</name>
</gene>
<evidence type="ECO:0000313" key="3">
    <source>
        <dbReference type="EMBL" id="MFK4266961.1"/>
    </source>
</evidence>
<keyword evidence="2" id="KW-0812">Transmembrane</keyword>
<keyword evidence="4" id="KW-1185">Reference proteome</keyword>
<dbReference type="RefSeq" id="WP_358644174.1">
    <property type="nucleotide sequence ID" value="NZ_JBFACG010000013.1"/>
</dbReference>
<protein>
    <submittedName>
        <fullName evidence="3">Uncharacterized protein</fullName>
    </submittedName>
</protein>
<comment type="caution">
    <text evidence="3">The sequence shown here is derived from an EMBL/GenBank/DDBJ whole genome shotgun (WGS) entry which is preliminary data.</text>
</comment>
<name>A0ABW8LM13_9ACTN</name>
<sequence>MLQSPGERSPIERPPAPPSEEPRGCLFALSQPPLMLFLAVIFTLLFITAVHDLYRW</sequence>
<proteinExistence type="predicted"/>
<organism evidence="3 4">
    <name type="scientific">Streptomyces milbemycinicus</name>
    <dbReference type="NCBI Taxonomy" id="476552"/>
    <lineage>
        <taxon>Bacteria</taxon>
        <taxon>Bacillati</taxon>
        <taxon>Actinomycetota</taxon>
        <taxon>Actinomycetes</taxon>
        <taxon>Kitasatosporales</taxon>
        <taxon>Streptomycetaceae</taxon>
        <taxon>Streptomyces</taxon>
    </lineage>
</organism>
<evidence type="ECO:0000256" key="2">
    <source>
        <dbReference type="SAM" id="Phobius"/>
    </source>
</evidence>
<accession>A0ABW8LM13</accession>
<feature type="transmembrane region" description="Helical" evidence="2">
    <location>
        <begin position="34"/>
        <end position="54"/>
    </location>
</feature>
<evidence type="ECO:0000313" key="4">
    <source>
        <dbReference type="Proteomes" id="UP001620295"/>
    </source>
</evidence>
<dbReference type="Proteomes" id="UP001620295">
    <property type="component" value="Unassembled WGS sequence"/>
</dbReference>
<keyword evidence="2" id="KW-0472">Membrane</keyword>
<feature type="region of interest" description="Disordered" evidence="1">
    <location>
        <begin position="1"/>
        <end position="23"/>
    </location>
</feature>
<reference evidence="3 4" key="1">
    <citation type="submission" date="2024-11" db="EMBL/GenBank/DDBJ databases">
        <title>The Natural Products Discovery Center: Release of the First 8490 Sequenced Strains for Exploring Actinobacteria Biosynthetic Diversity.</title>
        <authorList>
            <person name="Kalkreuter E."/>
            <person name="Kautsar S.A."/>
            <person name="Yang D."/>
            <person name="Bader C.D."/>
            <person name="Teijaro C.N."/>
            <person name="Fluegel L."/>
            <person name="Davis C.M."/>
            <person name="Simpson J.R."/>
            <person name="Lauterbach L."/>
            <person name="Steele A.D."/>
            <person name="Gui C."/>
            <person name="Meng S."/>
            <person name="Li G."/>
            <person name="Viehrig K."/>
            <person name="Ye F."/>
            <person name="Su P."/>
            <person name="Kiefer A.F."/>
            <person name="Nichols A."/>
            <person name="Cepeda A.J."/>
            <person name="Yan W."/>
            <person name="Fan B."/>
            <person name="Jiang Y."/>
            <person name="Adhikari A."/>
            <person name="Zheng C.-J."/>
            <person name="Schuster L."/>
            <person name="Cowan T.M."/>
            <person name="Smanski M.J."/>
            <person name="Chevrette M.G."/>
            <person name="De Carvalho L.P.S."/>
            <person name="Shen B."/>
        </authorList>
    </citation>
    <scope>NUCLEOTIDE SEQUENCE [LARGE SCALE GENOMIC DNA]</scope>
    <source>
        <strain evidence="3 4">NPDC020863</strain>
    </source>
</reference>
<dbReference type="EMBL" id="JBJDQH010000006">
    <property type="protein sequence ID" value="MFK4266961.1"/>
    <property type="molecule type" value="Genomic_DNA"/>
</dbReference>
<keyword evidence="2" id="KW-1133">Transmembrane helix</keyword>